<accession>A0A0M3HI25</accession>
<sequence length="76" mass="9151">MMRGEREKNEWWHDIFFRSVSFINAQTNNLWSPNALRIHKFGAPKTLLNFERFFVKLGFVGFFLLAETLICVCYFR</sequence>
<proteinExistence type="predicted"/>
<keyword evidence="1" id="KW-1133">Transmembrane helix</keyword>
<reference evidence="3" key="1">
    <citation type="submission" date="2017-02" db="UniProtKB">
        <authorList>
            <consortium name="WormBaseParasite"/>
        </authorList>
    </citation>
    <scope>IDENTIFICATION</scope>
</reference>
<keyword evidence="2" id="KW-1185">Reference proteome</keyword>
<protein>
    <submittedName>
        <fullName evidence="3">Uncharacterized protein</fullName>
    </submittedName>
</protein>
<dbReference type="Proteomes" id="UP000036681">
    <property type="component" value="Unplaced"/>
</dbReference>
<feature type="transmembrane region" description="Helical" evidence="1">
    <location>
        <begin position="53"/>
        <end position="75"/>
    </location>
</feature>
<name>A0A0M3HI25_ASCLU</name>
<evidence type="ECO:0000313" key="2">
    <source>
        <dbReference type="Proteomes" id="UP000036681"/>
    </source>
</evidence>
<dbReference type="WBParaSite" id="ALUE_0000117001-mRNA-1">
    <property type="protein sequence ID" value="ALUE_0000117001-mRNA-1"/>
    <property type="gene ID" value="ALUE_0000117001"/>
</dbReference>
<keyword evidence="1" id="KW-0472">Membrane</keyword>
<keyword evidence="1" id="KW-0812">Transmembrane</keyword>
<organism evidence="2 3">
    <name type="scientific">Ascaris lumbricoides</name>
    <name type="common">Giant roundworm</name>
    <dbReference type="NCBI Taxonomy" id="6252"/>
    <lineage>
        <taxon>Eukaryota</taxon>
        <taxon>Metazoa</taxon>
        <taxon>Ecdysozoa</taxon>
        <taxon>Nematoda</taxon>
        <taxon>Chromadorea</taxon>
        <taxon>Rhabditida</taxon>
        <taxon>Spirurina</taxon>
        <taxon>Ascaridomorpha</taxon>
        <taxon>Ascaridoidea</taxon>
        <taxon>Ascarididae</taxon>
        <taxon>Ascaris</taxon>
    </lineage>
</organism>
<evidence type="ECO:0000313" key="3">
    <source>
        <dbReference type="WBParaSite" id="ALUE_0000117001-mRNA-1"/>
    </source>
</evidence>
<dbReference type="AlphaFoldDB" id="A0A0M3HI25"/>
<evidence type="ECO:0000256" key="1">
    <source>
        <dbReference type="SAM" id="Phobius"/>
    </source>
</evidence>